<protein>
    <submittedName>
        <fullName evidence="2">Uncharacterized protein</fullName>
    </submittedName>
</protein>
<evidence type="ECO:0000256" key="1">
    <source>
        <dbReference type="SAM" id="Phobius"/>
    </source>
</evidence>
<keyword evidence="1" id="KW-0812">Transmembrane</keyword>
<evidence type="ECO:0000313" key="2">
    <source>
        <dbReference type="EMBL" id="KAK9130082.1"/>
    </source>
</evidence>
<dbReference type="AlphaFoldDB" id="A0AAP0JBV8"/>
<keyword evidence="3" id="KW-1185">Reference proteome</keyword>
<dbReference type="EMBL" id="JBBNAE010000004">
    <property type="protein sequence ID" value="KAK9130082.1"/>
    <property type="molecule type" value="Genomic_DNA"/>
</dbReference>
<evidence type="ECO:0000313" key="3">
    <source>
        <dbReference type="Proteomes" id="UP001417504"/>
    </source>
</evidence>
<keyword evidence="1" id="KW-1133">Transmembrane helix</keyword>
<sequence>MTWGIAGDLIMSIMESHSPGASLLVVVSFVSVISCDVVIAHLVANYRISQSAARARALYLVISSEDLSEYATSGLVSPPFPSRFPYSSPTLGLSSLTRSHSILSISLTLTISSFPLALKAHSPPWTVAIATLHGTETRQRYITPFFSFSRPCTPSPHGVFLPLSVDALLGVGRRRGQWDRPRSQLSGGEVADRVCVGQWCDGVVVIVQVSAFALELVYESNSYVCSWHERVDVILKACVPHLSSCASVVTLPGKSQRPLSISQSAARARALYSVIISEDLSEYVTSGLDVDATGDVRGSLMKTKHDRIGFIVRIGCSGGEVAMYRSKLVKWRRNMCVYIAIDG</sequence>
<name>A0AAP0JBV8_9MAGN</name>
<dbReference type="Proteomes" id="UP001417504">
    <property type="component" value="Unassembled WGS sequence"/>
</dbReference>
<keyword evidence="1" id="KW-0472">Membrane</keyword>
<proteinExistence type="predicted"/>
<feature type="transmembrane region" description="Helical" evidence="1">
    <location>
        <begin position="20"/>
        <end position="44"/>
    </location>
</feature>
<gene>
    <name evidence="2" type="ORF">Sjap_010569</name>
</gene>
<reference evidence="2 3" key="1">
    <citation type="submission" date="2024-01" db="EMBL/GenBank/DDBJ databases">
        <title>Genome assemblies of Stephania.</title>
        <authorList>
            <person name="Yang L."/>
        </authorList>
    </citation>
    <scope>NUCLEOTIDE SEQUENCE [LARGE SCALE GENOMIC DNA]</scope>
    <source>
        <strain evidence="2">QJT</strain>
        <tissue evidence="2">Leaf</tissue>
    </source>
</reference>
<accession>A0AAP0JBV8</accession>
<organism evidence="2 3">
    <name type="scientific">Stephania japonica</name>
    <dbReference type="NCBI Taxonomy" id="461633"/>
    <lineage>
        <taxon>Eukaryota</taxon>
        <taxon>Viridiplantae</taxon>
        <taxon>Streptophyta</taxon>
        <taxon>Embryophyta</taxon>
        <taxon>Tracheophyta</taxon>
        <taxon>Spermatophyta</taxon>
        <taxon>Magnoliopsida</taxon>
        <taxon>Ranunculales</taxon>
        <taxon>Menispermaceae</taxon>
        <taxon>Menispermoideae</taxon>
        <taxon>Cissampelideae</taxon>
        <taxon>Stephania</taxon>
    </lineage>
</organism>
<comment type="caution">
    <text evidence="2">The sequence shown here is derived from an EMBL/GenBank/DDBJ whole genome shotgun (WGS) entry which is preliminary data.</text>
</comment>